<accession>A0A4Q9KKS1</accession>
<proteinExistence type="predicted"/>
<protein>
    <submittedName>
        <fullName evidence="1">Uncharacterized protein</fullName>
    </submittedName>
</protein>
<gene>
    <name evidence="1" type="ORF">ET996_07495</name>
</gene>
<keyword evidence="2" id="KW-1185">Reference proteome</keyword>
<dbReference type="EMBL" id="SDMR01000007">
    <property type="protein sequence ID" value="TBT95096.1"/>
    <property type="molecule type" value="Genomic_DNA"/>
</dbReference>
<evidence type="ECO:0000313" key="2">
    <source>
        <dbReference type="Proteomes" id="UP000291933"/>
    </source>
</evidence>
<dbReference type="Proteomes" id="UP000291933">
    <property type="component" value="Unassembled WGS sequence"/>
</dbReference>
<name>A0A4Q9KKS1_PROTD</name>
<dbReference type="RefSeq" id="WP_131171934.1">
    <property type="nucleotide sequence ID" value="NZ_FXTL01000006.1"/>
</dbReference>
<sequence length="125" mass="12642">MTSTPERIALPALLAGQGLFQAALACGAPWGAAAWGGTEPGRLPTNKRIASGAAAIVYLALAARSITALGHTPSMALAGLMALGTATNAASPSRWERFGWAPYTATIGCLAWRAAHQASASPLPC</sequence>
<organism evidence="1 2">
    <name type="scientific">Propioniciclava tarda</name>
    <dbReference type="NCBI Taxonomy" id="433330"/>
    <lineage>
        <taxon>Bacteria</taxon>
        <taxon>Bacillati</taxon>
        <taxon>Actinomycetota</taxon>
        <taxon>Actinomycetes</taxon>
        <taxon>Propionibacteriales</taxon>
        <taxon>Propionibacteriaceae</taxon>
        <taxon>Propioniciclava</taxon>
    </lineage>
</organism>
<dbReference type="AlphaFoldDB" id="A0A4Q9KKS1"/>
<evidence type="ECO:0000313" key="1">
    <source>
        <dbReference type="EMBL" id="TBT95096.1"/>
    </source>
</evidence>
<comment type="caution">
    <text evidence="1">The sequence shown here is derived from an EMBL/GenBank/DDBJ whole genome shotgun (WGS) entry which is preliminary data.</text>
</comment>
<dbReference type="PROSITE" id="PS51257">
    <property type="entry name" value="PROKAR_LIPOPROTEIN"/>
    <property type="match status" value="1"/>
</dbReference>
<reference evidence="1 2" key="1">
    <citation type="submission" date="2019-01" db="EMBL/GenBank/DDBJ databases">
        <title>Lactibacter flavus gen. nov., sp. nov., a novel bacterium of the family Propionibacteriaceae isolated from raw milk and dairy products.</title>
        <authorList>
            <person name="Huptas C."/>
            <person name="Wenning M."/>
            <person name="Breitenwieser F."/>
            <person name="Doll E."/>
            <person name="Von Neubeck M."/>
            <person name="Busse H.-J."/>
            <person name="Scherer S."/>
        </authorList>
    </citation>
    <scope>NUCLEOTIDE SEQUENCE [LARGE SCALE GENOMIC DNA]</scope>
    <source>
        <strain evidence="1 2">DSM 22130</strain>
    </source>
</reference>